<dbReference type="Proteomes" id="UP000236584">
    <property type="component" value="Chromosome"/>
</dbReference>
<dbReference type="AlphaFoldDB" id="A0A2I8VMA7"/>
<evidence type="ECO:0000313" key="3">
    <source>
        <dbReference type="Proteomes" id="UP000236584"/>
    </source>
</evidence>
<sequence>MQTFPMPALSFTGRANPEPTDRVTMDLAGDPRRIVLAHFGEPTDETASVDALVEHVVDRPGGASTRGEGRRQRHHVHPAVEEGAVAQ</sequence>
<dbReference type="EMBL" id="CP026309">
    <property type="protein sequence ID" value="AUV83014.1"/>
    <property type="molecule type" value="Genomic_DNA"/>
</dbReference>
<feature type="region of interest" description="Disordered" evidence="1">
    <location>
        <begin position="1"/>
        <end position="24"/>
    </location>
</feature>
<feature type="region of interest" description="Disordered" evidence="1">
    <location>
        <begin position="59"/>
        <end position="87"/>
    </location>
</feature>
<name>A0A2I8VMA7_9EURY</name>
<evidence type="ECO:0000313" key="2">
    <source>
        <dbReference type="EMBL" id="AUV83014.1"/>
    </source>
</evidence>
<organism evidence="2 3">
    <name type="scientific">Salinigranum rubrum</name>
    <dbReference type="NCBI Taxonomy" id="755307"/>
    <lineage>
        <taxon>Archaea</taxon>
        <taxon>Methanobacteriati</taxon>
        <taxon>Methanobacteriota</taxon>
        <taxon>Stenosarchaea group</taxon>
        <taxon>Halobacteria</taxon>
        <taxon>Halobacteriales</taxon>
        <taxon>Haloferacaceae</taxon>
        <taxon>Salinigranum</taxon>
    </lineage>
</organism>
<proteinExistence type="predicted"/>
<keyword evidence="3" id="KW-1185">Reference proteome</keyword>
<evidence type="ECO:0000256" key="1">
    <source>
        <dbReference type="SAM" id="MobiDB-lite"/>
    </source>
</evidence>
<dbReference type="KEGG" id="srub:C2R22_16320"/>
<reference evidence="2 3" key="1">
    <citation type="submission" date="2018-01" db="EMBL/GenBank/DDBJ databases">
        <title>Complete genome sequence of Salinigranum rubrum GX10T, an extremely halophilic archaeon isolated from a marine solar saltern.</title>
        <authorList>
            <person name="Han S."/>
        </authorList>
    </citation>
    <scope>NUCLEOTIDE SEQUENCE [LARGE SCALE GENOMIC DNA]</scope>
    <source>
        <strain evidence="2 3">GX10</strain>
    </source>
</reference>
<gene>
    <name evidence="2" type="ORF">C2R22_16320</name>
</gene>
<protein>
    <submittedName>
        <fullName evidence="2">Uncharacterized protein</fullName>
    </submittedName>
</protein>
<accession>A0A2I8VMA7</accession>